<evidence type="ECO:0000256" key="1">
    <source>
        <dbReference type="SAM" id="MobiDB-lite"/>
    </source>
</evidence>
<dbReference type="SMART" id="SM00950">
    <property type="entry name" value="Piwi"/>
    <property type="match status" value="1"/>
</dbReference>
<dbReference type="GO" id="GO:0035194">
    <property type="term" value="P:regulatory ncRNA-mediated post-transcriptional gene silencing"/>
    <property type="evidence" value="ECO:0007669"/>
    <property type="project" value="UniProtKB-ARBA"/>
</dbReference>
<dbReference type="Proteomes" id="UP000001819">
    <property type="component" value="Chromosome 4"/>
</dbReference>
<dbReference type="InterPro" id="IPR032473">
    <property type="entry name" value="Argonaute_Mid_dom"/>
</dbReference>
<dbReference type="AlphaFoldDB" id="A0A6I8UXI8"/>
<reference evidence="5" key="1">
    <citation type="submission" date="2025-08" db="UniProtKB">
        <authorList>
            <consortium name="RefSeq"/>
        </authorList>
    </citation>
    <scope>IDENTIFICATION</scope>
    <source>
        <strain evidence="5">MV-25-SWS-2005</strain>
        <tissue evidence="5">Whole body</tissue>
    </source>
</reference>
<proteinExistence type="predicted"/>
<dbReference type="InterPro" id="IPR003100">
    <property type="entry name" value="PAZ_dom"/>
</dbReference>
<dbReference type="InterPro" id="IPR032474">
    <property type="entry name" value="Argonaute_N"/>
</dbReference>
<dbReference type="CDD" id="cd04657">
    <property type="entry name" value="Piwi_ago-like"/>
    <property type="match status" value="1"/>
</dbReference>
<evidence type="ECO:0000313" key="4">
    <source>
        <dbReference type="Proteomes" id="UP000001819"/>
    </source>
</evidence>
<dbReference type="Gene3D" id="2.170.260.10">
    <property type="entry name" value="paz domain"/>
    <property type="match status" value="1"/>
</dbReference>
<dbReference type="InParanoid" id="A0A6I8UXI8"/>
<sequence>MAKSKNYKKKKPVAEPGAAAEALKSDQVPEPERGQGDGPRVQGLKRGTVGRLGEVAVNYLQVNLDRMPAVAYHYDVKFVPELPKKFYRLAFDKFRVEYLGGAVAAFDGRASCYSVEKLNCRSQGAEVTVSDPYGRKLKYAVAIMETADPEVDLNSLRTYMRDRIYEKPMRALQCLEVVLAAPCHNKAVRSGRSFYQLSEPGKVHSLENGEEVLFGLFQALVLGDRPFVNVDITHKCFHLAMPVVEYLERFQTKSKITAQTNLESRRSDIDAHLKGISVAYEPPKSFLSATRVYKVNALTQYPASRQAFNCDGTKVTVAAYFKSRGHALRFPNLLCLHVGSPQMSVYLPIELCRIEEKQALNRKDSKVQSAGIVDIAATSTNARKVKILELLRHFDYNADPTISRFGFRLNTDFIVVQTRVLDPPLIQYRNKASASVRNGLWHIDRSQFFDSRPKAHKWAILHPGLNYNKIRDFEQFVLSHSGRVNMSLAPKAEIRTYTDAKSLDPSFKEFKAGQYDLVLVVIPNSGNFYDKLKQKAELEYGILTQCIKQATVERRCNGQVVGNLLLKMNSKLNGINHTLKADTAALPKNVMFVGADVTHPSPEQREIPSVVGVAASHDAFGASYNMQYRLQRGALEEIEDMESILTEHLHVYRRYRQCYPEHIMYYRDGVSDGQFPKIRNEELRGMSVACAKIGIKPKICCIIVVKRHHTRFFPSGCPSESNKFNNVEPGTVVDRTIVHPNEVQWFMVSHQSIKGTARPTRYNVIANTGRLDIDLLQQMTHNLCHLFPRCNRAVSYPAPAYLAHLAAARGRVYLTGTTTFASPQQEYKKRLIDPALSSRNPMYFV</sequence>
<dbReference type="Gene3D" id="3.40.50.2300">
    <property type="match status" value="1"/>
</dbReference>
<feature type="domain" description="PAZ" evidence="2">
    <location>
        <begin position="242"/>
        <end position="356"/>
    </location>
</feature>
<dbReference type="Pfam" id="PF16487">
    <property type="entry name" value="ArgoMid"/>
    <property type="match status" value="1"/>
</dbReference>
<dbReference type="Gene3D" id="3.30.420.10">
    <property type="entry name" value="Ribonuclease H-like superfamily/Ribonuclease H"/>
    <property type="match status" value="1"/>
</dbReference>
<dbReference type="SUPFAM" id="SSF101690">
    <property type="entry name" value="PAZ domain"/>
    <property type="match status" value="1"/>
</dbReference>
<protein>
    <submittedName>
        <fullName evidence="5">Protein argonaute-2</fullName>
    </submittedName>
</protein>
<dbReference type="GO" id="GO:0034587">
    <property type="term" value="P:piRNA processing"/>
    <property type="evidence" value="ECO:0007669"/>
    <property type="project" value="UniProtKB-ARBA"/>
</dbReference>
<dbReference type="Pfam" id="PF16486">
    <property type="entry name" value="ArgoN"/>
    <property type="match status" value="1"/>
</dbReference>
<dbReference type="InterPro" id="IPR012337">
    <property type="entry name" value="RNaseH-like_sf"/>
</dbReference>
<name>A0A6I8UXI8_DROPS</name>
<feature type="domain" description="Piwi" evidence="3">
    <location>
        <begin position="517"/>
        <end position="807"/>
    </location>
</feature>
<dbReference type="PANTHER" id="PTHR22891">
    <property type="entry name" value="EUKARYOTIC TRANSLATION INITIATION FACTOR 2C"/>
    <property type="match status" value="1"/>
</dbReference>
<keyword evidence="4" id="KW-1185">Reference proteome</keyword>
<evidence type="ECO:0000259" key="2">
    <source>
        <dbReference type="PROSITE" id="PS50821"/>
    </source>
</evidence>
<dbReference type="Pfam" id="PF02171">
    <property type="entry name" value="Piwi"/>
    <property type="match status" value="1"/>
</dbReference>
<dbReference type="InterPro" id="IPR003165">
    <property type="entry name" value="Piwi"/>
</dbReference>
<dbReference type="InterPro" id="IPR045246">
    <property type="entry name" value="Piwi_ago-like"/>
</dbReference>
<dbReference type="Pfam" id="PF02170">
    <property type="entry name" value="PAZ"/>
    <property type="match status" value="1"/>
</dbReference>
<dbReference type="CDD" id="cd02846">
    <property type="entry name" value="PAZ_argonaute_like"/>
    <property type="match status" value="1"/>
</dbReference>
<dbReference type="PROSITE" id="PS50822">
    <property type="entry name" value="PIWI"/>
    <property type="match status" value="1"/>
</dbReference>
<evidence type="ECO:0000313" key="5">
    <source>
        <dbReference type="RefSeq" id="XP_002132767.2"/>
    </source>
</evidence>
<accession>A0A6I8UXI8</accession>
<organism evidence="4 5">
    <name type="scientific">Drosophila pseudoobscura pseudoobscura</name>
    <name type="common">Fruit fly</name>
    <dbReference type="NCBI Taxonomy" id="46245"/>
    <lineage>
        <taxon>Eukaryota</taxon>
        <taxon>Metazoa</taxon>
        <taxon>Ecdysozoa</taxon>
        <taxon>Arthropoda</taxon>
        <taxon>Hexapoda</taxon>
        <taxon>Insecta</taxon>
        <taxon>Pterygota</taxon>
        <taxon>Neoptera</taxon>
        <taxon>Endopterygota</taxon>
        <taxon>Diptera</taxon>
        <taxon>Brachycera</taxon>
        <taxon>Muscomorpha</taxon>
        <taxon>Ephydroidea</taxon>
        <taxon>Drosophilidae</taxon>
        <taxon>Drosophila</taxon>
        <taxon>Sophophora</taxon>
    </lineage>
</organism>
<dbReference type="InterPro" id="IPR014811">
    <property type="entry name" value="ArgoL1"/>
</dbReference>
<feature type="region of interest" description="Disordered" evidence="1">
    <location>
        <begin position="1"/>
        <end position="45"/>
    </location>
</feature>
<feature type="compositionally biased region" description="Basic residues" evidence="1">
    <location>
        <begin position="1"/>
        <end position="11"/>
    </location>
</feature>
<dbReference type="Pfam" id="PF08699">
    <property type="entry name" value="ArgoL1"/>
    <property type="match status" value="1"/>
</dbReference>
<dbReference type="GO" id="GO:0004521">
    <property type="term" value="F:RNA endonuclease activity"/>
    <property type="evidence" value="ECO:0007669"/>
    <property type="project" value="UniProtKB-ARBA"/>
</dbReference>
<dbReference type="GO" id="GO:0005737">
    <property type="term" value="C:cytoplasm"/>
    <property type="evidence" value="ECO:0007669"/>
    <property type="project" value="UniProtKB-ARBA"/>
</dbReference>
<dbReference type="InterPro" id="IPR032472">
    <property type="entry name" value="ArgoL2"/>
</dbReference>
<dbReference type="InterPro" id="IPR036397">
    <property type="entry name" value="RNaseH_sf"/>
</dbReference>
<dbReference type="Pfam" id="PF16488">
    <property type="entry name" value="ArgoL2"/>
    <property type="match status" value="1"/>
</dbReference>
<dbReference type="InterPro" id="IPR036085">
    <property type="entry name" value="PAZ_dom_sf"/>
</dbReference>
<dbReference type="RefSeq" id="XP_002132767.2">
    <property type="nucleotide sequence ID" value="XM_002132731.3"/>
</dbReference>
<dbReference type="PROSITE" id="PS50821">
    <property type="entry name" value="PAZ"/>
    <property type="match status" value="1"/>
</dbReference>
<dbReference type="SMART" id="SM01163">
    <property type="entry name" value="DUF1785"/>
    <property type="match status" value="1"/>
</dbReference>
<dbReference type="GO" id="GO:0003723">
    <property type="term" value="F:RNA binding"/>
    <property type="evidence" value="ECO:0007669"/>
    <property type="project" value="InterPro"/>
</dbReference>
<evidence type="ECO:0000259" key="3">
    <source>
        <dbReference type="PROSITE" id="PS50822"/>
    </source>
</evidence>
<dbReference type="KEGG" id="dpo:6903043"/>
<dbReference type="SUPFAM" id="SSF53098">
    <property type="entry name" value="Ribonuclease H-like"/>
    <property type="match status" value="1"/>
</dbReference>
<gene>
    <name evidence="5" type="primary">LOC6903043</name>
</gene>